<organism evidence="2 3">
    <name type="scientific">Maioricimonas rarisocia</name>
    <dbReference type="NCBI Taxonomy" id="2528026"/>
    <lineage>
        <taxon>Bacteria</taxon>
        <taxon>Pseudomonadati</taxon>
        <taxon>Planctomycetota</taxon>
        <taxon>Planctomycetia</taxon>
        <taxon>Planctomycetales</taxon>
        <taxon>Planctomycetaceae</taxon>
        <taxon>Maioricimonas</taxon>
    </lineage>
</organism>
<dbReference type="KEGG" id="mri:Mal4_48900"/>
<dbReference type="AlphaFoldDB" id="A0A517ZDJ0"/>
<feature type="region of interest" description="Disordered" evidence="1">
    <location>
        <begin position="66"/>
        <end position="85"/>
    </location>
</feature>
<gene>
    <name evidence="2" type="ORF">Mal4_48900</name>
</gene>
<protein>
    <submittedName>
        <fullName evidence="2">Uncharacterized protein</fullName>
    </submittedName>
</protein>
<dbReference type="EMBL" id="CP036275">
    <property type="protein sequence ID" value="QDU40532.1"/>
    <property type="molecule type" value="Genomic_DNA"/>
</dbReference>
<keyword evidence="3" id="KW-1185">Reference proteome</keyword>
<accession>A0A517ZDJ0</accession>
<dbReference type="Proteomes" id="UP000320496">
    <property type="component" value="Chromosome"/>
</dbReference>
<sequence length="85" mass="9609">MLPELCQLELLESTELPERTLVAPLDVVRELRLSIGELALNIHVGIGPAVLVSSDVYTAFQAWTQQQTDLESEDQGEDFDDYRYN</sequence>
<evidence type="ECO:0000313" key="2">
    <source>
        <dbReference type="EMBL" id="QDU40532.1"/>
    </source>
</evidence>
<name>A0A517ZDJ0_9PLAN</name>
<proteinExistence type="predicted"/>
<reference evidence="2 3" key="1">
    <citation type="submission" date="2019-02" db="EMBL/GenBank/DDBJ databases">
        <title>Deep-cultivation of Planctomycetes and their phenomic and genomic characterization uncovers novel biology.</title>
        <authorList>
            <person name="Wiegand S."/>
            <person name="Jogler M."/>
            <person name="Boedeker C."/>
            <person name="Pinto D."/>
            <person name="Vollmers J."/>
            <person name="Rivas-Marin E."/>
            <person name="Kohn T."/>
            <person name="Peeters S.H."/>
            <person name="Heuer A."/>
            <person name="Rast P."/>
            <person name="Oberbeckmann S."/>
            <person name="Bunk B."/>
            <person name="Jeske O."/>
            <person name="Meyerdierks A."/>
            <person name="Storesund J.E."/>
            <person name="Kallscheuer N."/>
            <person name="Luecker S."/>
            <person name="Lage O.M."/>
            <person name="Pohl T."/>
            <person name="Merkel B.J."/>
            <person name="Hornburger P."/>
            <person name="Mueller R.-W."/>
            <person name="Bruemmer F."/>
            <person name="Labrenz M."/>
            <person name="Spormann A.M."/>
            <person name="Op den Camp H."/>
            <person name="Overmann J."/>
            <person name="Amann R."/>
            <person name="Jetten M.S.M."/>
            <person name="Mascher T."/>
            <person name="Medema M.H."/>
            <person name="Devos D.P."/>
            <person name="Kaster A.-K."/>
            <person name="Ovreas L."/>
            <person name="Rohde M."/>
            <person name="Galperin M.Y."/>
            <person name="Jogler C."/>
        </authorList>
    </citation>
    <scope>NUCLEOTIDE SEQUENCE [LARGE SCALE GENOMIC DNA]</scope>
    <source>
        <strain evidence="2 3">Mal4</strain>
    </source>
</reference>
<dbReference type="OrthoDB" id="290044at2"/>
<feature type="compositionally biased region" description="Acidic residues" evidence="1">
    <location>
        <begin position="70"/>
        <end position="85"/>
    </location>
</feature>
<evidence type="ECO:0000256" key="1">
    <source>
        <dbReference type="SAM" id="MobiDB-lite"/>
    </source>
</evidence>
<dbReference type="RefSeq" id="WP_145371815.1">
    <property type="nucleotide sequence ID" value="NZ_CP036275.1"/>
</dbReference>
<evidence type="ECO:0000313" key="3">
    <source>
        <dbReference type="Proteomes" id="UP000320496"/>
    </source>
</evidence>